<feature type="compositionally biased region" description="Low complexity" evidence="8">
    <location>
        <begin position="143"/>
        <end position="160"/>
    </location>
</feature>
<dbReference type="Proteomes" id="UP000254919">
    <property type="component" value="Unassembled WGS sequence"/>
</dbReference>
<evidence type="ECO:0000256" key="3">
    <source>
        <dbReference type="ARBA" id="ARBA00022448"/>
    </source>
</evidence>
<protein>
    <submittedName>
        <fullName evidence="10">Pheromone autoinducer 2 transporter</fullName>
    </submittedName>
</protein>
<dbReference type="RefSeq" id="WP_051544272.1">
    <property type="nucleotide sequence ID" value="NZ_AP031462.1"/>
</dbReference>
<evidence type="ECO:0000256" key="5">
    <source>
        <dbReference type="ARBA" id="ARBA00022692"/>
    </source>
</evidence>
<keyword evidence="3" id="KW-0813">Transport</keyword>
<gene>
    <name evidence="10" type="primary">yhhT_2</name>
    <name evidence="10" type="ORF">NCTC13291_01828</name>
</gene>
<feature type="transmembrane region" description="Helical" evidence="9">
    <location>
        <begin position="306"/>
        <end position="329"/>
    </location>
</feature>
<feature type="transmembrane region" description="Helical" evidence="9">
    <location>
        <begin position="72"/>
        <end position="93"/>
    </location>
</feature>
<evidence type="ECO:0000256" key="4">
    <source>
        <dbReference type="ARBA" id="ARBA00022475"/>
    </source>
</evidence>
<feature type="transmembrane region" description="Helical" evidence="9">
    <location>
        <begin position="182"/>
        <end position="206"/>
    </location>
</feature>
<feature type="transmembrane region" description="Helical" evidence="9">
    <location>
        <begin position="349"/>
        <end position="369"/>
    </location>
</feature>
<feature type="region of interest" description="Disordered" evidence="8">
    <location>
        <begin position="467"/>
        <end position="509"/>
    </location>
</feature>
<reference evidence="10 11" key="1">
    <citation type="submission" date="2018-06" db="EMBL/GenBank/DDBJ databases">
        <authorList>
            <consortium name="Pathogen Informatics"/>
            <person name="Doyle S."/>
        </authorList>
    </citation>
    <scope>NUCLEOTIDE SEQUENCE [LARGE SCALE GENOMIC DNA]</scope>
    <source>
        <strain evidence="10 11">NCTC13291</strain>
    </source>
</reference>
<dbReference type="PANTHER" id="PTHR21716:SF53">
    <property type="entry name" value="PERMEASE PERM-RELATED"/>
    <property type="match status" value="1"/>
</dbReference>
<feature type="transmembrane region" description="Helical" evidence="9">
    <location>
        <begin position="240"/>
        <end position="262"/>
    </location>
</feature>
<dbReference type="Pfam" id="PF01594">
    <property type="entry name" value="AI-2E_transport"/>
    <property type="match status" value="1"/>
</dbReference>
<feature type="region of interest" description="Disordered" evidence="8">
    <location>
        <begin position="139"/>
        <end position="162"/>
    </location>
</feature>
<keyword evidence="7 9" id="KW-0472">Membrane</keyword>
<evidence type="ECO:0000313" key="10">
    <source>
        <dbReference type="EMBL" id="SUE40269.1"/>
    </source>
</evidence>
<organism evidence="10 11">
    <name type="scientific">Roseomonas mucosa</name>
    <dbReference type="NCBI Taxonomy" id="207340"/>
    <lineage>
        <taxon>Bacteria</taxon>
        <taxon>Pseudomonadati</taxon>
        <taxon>Pseudomonadota</taxon>
        <taxon>Alphaproteobacteria</taxon>
        <taxon>Acetobacterales</taxon>
        <taxon>Roseomonadaceae</taxon>
        <taxon>Roseomonas</taxon>
    </lineage>
</organism>
<feature type="transmembrane region" description="Helical" evidence="9">
    <location>
        <begin position="42"/>
        <end position="60"/>
    </location>
</feature>
<keyword evidence="4" id="KW-1003">Cell membrane</keyword>
<feature type="compositionally biased region" description="Pro residues" evidence="8">
    <location>
        <begin position="494"/>
        <end position="503"/>
    </location>
</feature>
<sequence>MRLPESSGARARIRAAGLPSGGTGTLYAIVAVVSILYVTRELLVPLVLATLLAFVLAPVVRGLRHWRVPRIPAVLLTVFLAFGLLTTGGVVMGRQMAELATDLPRYQAAVMEKVGHLSSGGMVERVSGLLQRLGENVVPRPHASTSSSASAGPAAEAGTSVRPLPVEVHTPEPGTLELIQSVIAPLVGPVATTGIVAVFVVFLLLYREDMRDRVIKLVGSGDLQRTTAALDEATTRLSRFFLAQVMLNACFGAVIGLGLWAVGIPNPALWGVLAGLMRFVPFVGVIISVAFPALLALAVDPGWATLLWTVALFAVAEGLQAQAVEPLVYGHSTGLTPIAVLLATAFWTWLWGPLGLLMAMPLTLCLVVLGRHVKQLEFLDVLLGDREALAPPEAFYQRALAGDADGLIEQAELRLNGTSLRAYYDEVALPGLALAQADAGRGALSRRRVEWVRDKVDALLEDLADHEDAGEDEAPLMEGPVAPAGATGDDRAPEAPPPAPPASVPDGWEAPGSILCVPGRGRFDGQAACMLVQALRQRGFGAGMLPNAALRKPEPMTTAPGGTVRALCLSVVDGGTSGASLRYAVLRLRRDFPALPLVIGIWGEAEASQEQALRDALPPEILGDGTVRFVRRLQDALDTLLQASPATRSATEARETQAAKP</sequence>
<dbReference type="PANTHER" id="PTHR21716">
    <property type="entry name" value="TRANSMEMBRANE PROTEIN"/>
    <property type="match status" value="1"/>
</dbReference>
<dbReference type="InterPro" id="IPR002549">
    <property type="entry name" value="AI-2E-like"/>
</dbReference>
<evidence type="ECO:0000313" key="11">
    <source>
        <dbReference type="Proteomes" id="UP000254919"/>
    </source>
</evidence>
<comment type="subcellular location">
    <subcellularLocation>
        <location evidence="1">Cell membrane</location>
        <topology evidence="1">Multi-pass membrane protein</topology>
    </subcellularLocation>
</comment>
<feature type="transmembrane region" description="Helical" evidence="9">
    <location>
        <begin position="268"/>
        <end position="299"/>
    </location>
</feature>
<dbReference type="GeneID" id="99632879"/>
<dbReference type="GO" id="GO:0005886">
    <property type="term" value="C:plasma membrane"/>
    <property type="evidence" value="ECO:0007669"/>
    <property type="project" value="UniProtKB-SubCell"/>
</dbReference>
<dbReference type="AlphaFoldDB" id="A0A379N090"/>
<evidence type="ECO:0000256" key="2">
    <source>
        <dbReference type="ARBA" id="ARBA00009773"/>
    </source>
</evidence>
<keyword evidence="5 9" id="KW-0812">Transmembrane</keyword>
<evidence type="ECO:0000256" key="8">
    <source>
        <dbReference type="SAM" id="MobiDB-lite"/>
    </source>
</evidence>
<comment type="similarity">
    <text evidence="2">Belongs to the autoinducer-2 exporter (AI-2E) (TC 2.A.86) family.</text>
</comment>
<evidence type="ECO:0000256" key="7">
    <source>
        <dbReference type="ARBA" id="ARBA00023136"/>
    </source>
</evidence>
<feature type="transmembrane region" description="Helical" evidence="9">
    <location>
        <begin position="12"/>
        <end position="36"/>
    </location>
</feature>
<evidence type="ECO:0000256" key="9">
    <source>
        <dbReference type="SAM" id="Phobius"/>
    </source>
</evidence>
<evidence type="ECO:0000256" key="6">
    <source>
        <dbReference type="ARBA" id="ARBA00022989"/>
    </source>
</evidence>
<dbReference type="GO" id="GO:0055085">
    <property type="term" value="P:transmembrane transport"/>
    <property type="evidence" value="ECO:0007669"/>
    <property type="project" value="TreeGrafter"/>
</dbReference>
<accession>A0A379N090</accession>
<name>A0A379N090_9PROT</name>
<proteinExistence type="inferred from homology"/>
<evidence type="ECO:0000256" key="1">
    <source>
        <dbReference type="ARBA" id="ARBA00004651"/>
    </source>
</evidence>
<keyword evidence="6 9" id="KW-1133">Transmembrane helix</keyword>
<dbReference type="EMBL" id="UGVN01000001">
    <property type="protein sequence ID" value="SUE40269.1"/>
    <property type="molecule type" value="Genomic_DNA"/>
</dbReference>